<dbReference type="NCBIfam" id="TIGR02988">
    <property type="entry name" value="YaaA_near_RecF"/>
    <property type="match status" value="1"/>
</dbReference>
<sequence length="74" mass="8385">MEEKIEISTDYIPLGQFIKLANILESGGMIKVFLQENGVYVNDELETRRGKKLYHGDTVYIEDVGTFVVTKSAE</sequence>
<organism evidence="2 3">
    <name type="scientific">Gracilibacillus orientalis</name>
    <dbReference type="NCBI Taxonomy" id="334253"/>
    <lineage>
        <taxon>Bacteria</taxon>
        <taxon>Bacillati</taxon>
        <taxon>Bacillota</taxon>
        <taxon>Bacilli</taxon>
        <taxon>Bacillales</taxon>
        <taxon>Bacillaceae</taxon>
        <taxon>Gracilibacillus</taxon>
    </lineage>
</organism>
<gene>
    <name evidence="2" type="ORF">SAMN04487943_103406</name>
</gene>
<dbReference type="GO" id="GO:0003723">
    <property type="term" value="F:RNA binding"/>
    <property type="evidence" value="ECO:0007669"/>
    <property type="project" value="UniProtKB-KW"/>
</dbReference>
<dbReference type="STRING" id="334253.SAMN04487943_103406"/>
<name>A0A1I4K7M6_9BACI</name>
<evidence type="ECO:0000313" key="2">
    <source>
        <dbReference type="EMBL" id="SFL74744.1"/>
    </source>
</evidence>
<dbReference type="PROSITE" id="PS50889">
    <property type="entry name" value="S4"/>
    <property type="match status" value="1"/>
</dbReference>
<protein>
    <submittedName>
        <fullName evidence="2">S4 domain protein YaaA</fullName>
    </submittedName>
</protein>
<dbReference type="RefSeq" id="WP_091483122.1">
    <property type="nucleotide sequence ID" value="NZ_FOTR01000003.1"/>
</dbReference>
<dbReference type="SUPFAM" id="SSF55174">
    <property type="entry name" value="Alpha-L RNA-binding motif"/>
    <property type="match status" value="1"/>
</dbReference>
<dbReference type="OrthoDB" id="9811532at2"/>
<accession>A0A1I4K7M6</accession>
<dbReference type="Proteomes" id="UP000198565">
    <property type="component" value="Unassembled WGS sequence"/>
</dbReference>
<reference evidence="3" key="1">
    <citation type="submission" date="2016-10" db="EMBL/GenBank/DDBJ databases">
        <authorList>
            <person name="Varghese N."/>
            <person name="Submissions S."/>
        </authorList>
    </citation>
    <scope>NUCLEOTIDE SEQUENCE [LARGE SCALE GENOMIC DNA]</scope>
    <source>
        <strain evidence="3">CGMCC 1.4250</strain>
    </source>
</reference>
<proteinExistence type="predicted"/>
<dbReference type="Pfam" id="PF13275">
    <property type="entry name" value="S4_2"/>
    <property type="match status" value="1"/>
</dbReference>
<dbReference type="AlphaFoldDB" id="A0A1I4K7M6"/>
<keyword evidence="1" id="KW-0694">RNA-binding</keyword>
<keyword evidence="3" id="KW-1185">Reference proteome</keyword>
<dbReference type="InterPro" id="IPR036986">
    <property type="entry name" value="S4_RNA-bd_sf"/>
</dbReference>
<dbReference type="InterPro" id="IPR014330">
    <property type="entry name" value="RNA-bd_S4-rel_YaaA"/>
</dbReference>
<dbReference type="EMBL" id="FOTR01000003">
    <property type="protein sequence ID" value="SFL74744.1"/>
    <property type="molecule type" value="Genomic_DNA"/>
</dbReference>
<evidence type="ECO:0000313" key="3">
    <source>
        <dbReference type="Proteomes" id="UP000198565"/>
    </source>
</evidence>
<evidence type="ECO:0000256" key="1">
    <source>
        <dbReference type="PROSITE-ProRule" id="PRU00182"/>
    </source>
</evidence>
<dbReference type="Gene3D" id="3.10.290.10">
    <property type="entry name" value="RNA-binding S4 domain"/>
    <property type="match status" value="1"/>
</dbReference>